<dbReference type="Pfam" id="PF00156">
    <property type="entry name" value="Pribosyltran"/>
    <property type="match status" value="1"/>
</dbReference>
<proteinExistence type="inferred from homology"/>
<comment type="cofactor">
    <cofactor evidence="1 15">
        <name>Mg(2+)</name>
        <dbReference type="ChEBI" id="CHEBI:18420"/>
    </cofactor>
</comment>
<evidence type="ECO:0000256" key="9">
    <source>
        <dbReference type="ARBA" id="ARBA00022723"/>
    </source>
</evidence>
<evidence type="ECO:0000256" key="15">
    <source>
        <dbReference type="RuleBase" id="RU364099"/>
    </source>
</evidence>
<keyword evidence="10 15" id="KW-0660">Purine salvage</keyword>
<comment type="pathway">
    <text evidence="3 15">Purine metabolism; IMP biosynthesis via salvage pathway; IMP from hypoxanthine: step 1/1.</text>
</comment>
<name>E1QIN1_DESB2</name>
<dbReference type="InterPro" id="IPR029057">
    <property type="entry name" value="PRTase-like"/>
</dbReference>
<protein>
    <recommendedName>
        <fullName evidence="5 15">Hypoxanthine phosphoribosyltransferase</fullName>
        <ecNumber evidence="5 15">2.4.2.8</ecNumber>
    </recommendedName>
</protein>
<evidence type="ECO:0000259" key="16">
    <source>
        <dbReference type="Pfam" id="PF00156"/>
    </source>
</evidence>
<dbReference type="PANTHER" id="PTHR43340">
    <property type="entry name" value="HYPOXANTHINE-GUANINE PHOSPHORIBOSYLTRANSFERASE"/>
    <property type="match status" value="1"/>
</dbReference>
<evidence type="ECO:0000256" key="2">
    <source>
        <dbReference type="ARBA" id="ARBA00004496"/>
    </source>
</evidence>
<dbReference type="GO" id="GO:0000166">
    <property type="term" value="F:nucleotide binding"/>
    <property type="evidence" value="ECO:0007669"/>
    <property type="project" value="UniProtKB-KW"/>
</dbReference>
<accession>E1QIN1</accession>
<dbReference type="KEGG" id="dbr:Deba_1086"/>
<dbReference type="GO" id="GO:0006178">
    <property type="term" value="P:guanine salvage"/>
    <property type="evidence" value="ECO:0007669"/>
    <property type="project" value="TreeGrafter"/>
</dbReference>
<dbReference type="GO" id="GO:0005829">
    <property type="term" value="C:cytosol"/>
    <property type="evidence" value="ECO:0007669"/>
    <property type="project" value="TreeGrafter"/>
</dbReference>
<evidence type="ECO:0000256" key="8">
    <source>
        <dbReference type="ARBA" id="ARBA00022679"/>
    </source>
</evidence>
<keyword evidence="9 15" id="KW-0479">Metal-binding</keyword>
<dbReference type="HOGENOM" id="CLU_073615_0_0_7"/>
<dbReference type="InterPro" id="IPR005904">
    <property type="entry name" value="Hxn_phspho_trans"/>
</dbReference>
<evidence type="ECO:0000256" key="4">
    <source>
        <dbReference type="ARBA" id="ARBA00008391"/>
    </source>
</evidence>
<keyword evidence="8 15" id="KW-0808">Transferase</keyword>
<feature type="domain" description="Phosphoribosyltransferase" evidence="16">
    <location>
        <begin position="18"/>
        <end position="162"/>
    </location>
</feature>
<dbReference type="RefSeq" id="WP_013257908.1">
    <property type="nucleotide sequence ID" value="NC_014365.1"/>
</dbReference>
<dbReference type="GO" id="GO:0032264">
    <property type="term" value="P:IMP salvage"/>
    <property type="evidence" value="ECO:0007669"/>
    <property type="project" value="UniProtKB-UniPathway"/>
</dbReference>
<evidence type="ECO:0000256" key="1">
    <source>
        <dbReference type="ARBA" id="ARBA00001946"/>
    </source>
</evidence>
<dbReference type="NCBIfam" id="TIGR01203">
    <property type="entry name" value="HGPRTase"/>
    <property type="match status" value="1"/>
</dbReference>
<dbReference type="InterPro" id="IPR000836">
    <property type="entry name" value="PRTase_dom"/>
</dbReference>
<dbReference type="GO" id="GO:0046100">
    <property type="term" value="P:hypoxanthine metabolic process"/>
    <property type="evidence" value="ECO:0007669"/>
    <property type="project" value="TreeGrafter"/>
</dbReference>
<dbReference type="Proteomes" id="UP000009047">
    <property type="component" value="Chromosome"/>
</dbReference>
<gene>
    <name evidence="17" type="ordered locus">Deba_1086</name>
</gene>
<dbReference type="SUPFAM" id="SSF53271">
    <property type="entry name" value="PRTase-like"/>
    <property type="match status" value="1"/>
</dbReference>
<dbReference type="FunFam" id="3.40.50.2020:FF:000006">
    <property type="entry name" value="Hypoxanthine phosphoribosyltransferase"/>
    <property type="match status" value="1"/>
</dbReference>
<dbReference type="GO" id="GO:0032263">
    <property type="term" value="P:GMP salvage"/>
    <property type="evidence" value="ECO:0007669"/>
    <property type="project" value="TreeGrafter"/>
</dbReference>
<dbReference type="UniPathway" id="UPA00591">
    <property type="reaction ID" value="UER00648"/>
</dbReference>
<evidence type="ECO:0000256" key="13">
    <source>
        <dbReference type="ARBA" id="ARBA00048811"/>
    </source>
</evidence>
<comment type="subcellular location">
    <subcellularLocation>
        <location evidence="2 15">Cytoplasm</location>
    </subcellularLocation>
</comment>
<evidence type="ECO:0000256" key="14">
    <source>
        <dbReference type="ARBA" id="ARBA00049402"/>
    </source>
</evidence>
<evidence type="ECO:0000313" key="17">
    <source>
        <dbReference type="EMBL" id="ADK84454.1"/>
    </source>
</evidence>
<keyword evidence="11 15" id="KW-0547">Nucleotide-binding</keyword>
<comment type="catalytic activity">
    <reaction evidence="13">
        <text>GMP + diphosphate = guanine + 5-phospho-alpha-D-ribose 1-diphosphate</text>
        <dbReference type="Rhea" id="RHEA:25424"/>
        <dbReference type="ChEBI" id="CHEBI:16235"/>
        <dbReference type="ChEBI" id="CHEBI:33019"/>
        <dbReference type="ChEBI" id="CHEBI:58017"/>
        <dbReference type="ChEBI" id="CHEBI:58115"/>
        <dbReference type="EC" id="2.4.2.8"/>
    </reaction>
    <physiologicalReaction direction="right-to-left" evidence="13">
        <dbReference type="Rhea" id="RHEA:25426"/>
    </physiologicalReaction>
</comment>
<evidence type="ECO:0000256" key="3">
    <source>
        <dbReference type="ARBA" id="ARBA00004669"/>
    </source>
</evidence>
<organism evidence="17 18">
    <name type="scientific">Desulfarculus baarsii (strain ATCC 33931 / DSM 2075 / LMG 7858 / VKM B-1802 / 2st14)</name>
    <dbReference type="NCBI Taxonomy" id="644282"/>
    <lineage>
        <taxon>Bacteria</taxon>
        <taxon>Pseudomonadati</taxon>
        <taxon>Thermodesulfobacteriota</taxon>
        <taxon>Desulfarculia</taxon>
        <taxon>Desulfarculales</taxon>
        <taxon>Desulfarculaceae</taxon>
        <taxon>Desulfarculus</taxon>
    </lineage>
</organism>
<dbReference type="GO" id="GO:0004422">
    <property type="term" value="F:hypoxanthine phosphoribosyltransferase activity"/>
    <property type="evidence" value="ECO:0007669"/>
    <property type="project" value="InterPro"/>
</dbReference>
<dbReference type="Gene3D" id="3.40.50.2020">
    <property type="match status" value="1"/>
</dbReference>
<dbReference type="EC" id="2.4.2.8" evidence="5 15"/>
<evidence type="ECO:0000256" key="5">
    <source>
        <dbReference type="ARBA" id="ARBA00011895"/>
    </source>
</evidence>
<evidence type="ECO:0000256" key="7">
    <source>
        <dbReference type="ARBA" id="ARBA00022676"/>
    </source>
</evidence>
<dbReference type="CDD" id="cd06223">
    <property type="entry name" value="PRTases_typeI"/>
    <property type="match status" value="1"/>
</dbReference>
<dbReference type="PANTHER" id="PTHR43340:SF1">
    <property type="entry name" value="HYPOXANTHINE PHOSPHORIBOSYLTRANSFERASE"/>
    <property type="match status" value="1"/>
</dbReference>
<dbReference type="STRING" id="644282.Deba_1086"/>
<evidence type="ECO:0000313" key="18">
    <source>
        <dbReference type="Proteomes" id="UP000009047"/>
    </source>
</evidence>
<keyword evidence="7 15" id="KW-0328">Glycosyltransferase</keyword>
<keyword evidence="6 15" id="KW-0963">Cytoplasm</keyword>
<dbReference type="InterPro" id="IPR050408">
    <property type="entry name" value="HGPRT"/>
</dbReference>
<dbReference type="OrthoDB" id="9802824at2"/>
<evidence type="ECO:0000256" key="10">
    <source>
        <dbReference type="ARBA" id="ARBA00022726"/>
    </source>
</evidence>
<reference evidence="17 18" key="1">
    <citation type="journal article" date="2010" name="Stand. Genomic Sci.">
        <title>Complete genome sequence of Desulfarculus baarsii type strain (2st14).</title>
        <authorList>
            <person name="Sun H."/>
            <person name="Spring S."/>
            <person name="Lapidus A."/>
            <person name="Davenport K."/>
            <person name="Del Rio T.G."/>
            <person name="Tice H."/>
            <person name="Nolan M."/>
            <person name="Copeland A."/>
            <person name="Cheng J.F."/>
            <person name="Lucas S."/>
            <person name="Tapia R."/>
            <person name="Goodwin L."/>
            <person name="Pitluck S."/>
            <person name="Ivanova N."/>
            <person name="Pagani I."/>
            <person name="Mavromatis K."/>
            <person name="Ovchinnikova G."/>
            <person name="Pati A."/>
            <person name="Chen A."/>
            <person name="Palaniappan K."/>
            <person name="Hauser L."/>
            <person name="Chang Y.J."/>
            <person name="Jeffries C.D."/>
            <person name="Detter J.C."/>
            <person name="Han C."/>
            <person name="Rohde M."/>
            <person name="Brambilla E."/>
            <person name="Goker M."/>
            <person name="Woyke T."/>
            <person name="Bristow J."/>
            <person name="Eisen J.A."/>
            <person name="Markowitz V."/>
            <person name="Hugenholtz P."/>
            <person name="Kyrpides N.C."/>
            <person name="Klenk H.P."/>
            <person name="Land M."/>
        </authorList>
    </citation>
    <scope>NUCLEOTIDE SEQUENCE [LARGE SCALE GENOMIC DNA]</scope>
    <source>
        <strain evidence="18">ATCC 33931 / DSM 2075 / LMG 7858 / VKM B-1802 / 2st14</strain>
    </source>
</reference>
<evidence type="ECO:0000256" key="11">
    <source>
        <dbReference type="ARBA" id="ARBA00022741"/>
    </source>
</evidence>
<evidence type="ECO:0000256" key="6">
    <source>
        <dbReference type="ARBA" id="ARBA00022490"/>
    </source>
</evidence>
<comment type="similarity">
    <text evidence="4 15">Belongs to the purine/pyrimidine phosphoribosyltransferase family.</text>
</comment>
<keyword evidence="18" id="KW-1185">Reference proteome</keyword>
<evidence type="ECO:0000256" key="12">
    <source>
        <dbReference type="ARBA" id="ARBA00022842"/>
    </source>
</evidence>
<dbReference type="GO" id="GO:0006166">
    <property type="term" value="P:purine ribonucleoside salvage"/>
    <property type="evidence" value="ECO:0007669"/>
    <property type="project" value="UniProtKB-KW"/>
</dbReference>
<comment type="catalytic activity">
    <reaction evidence="14">
        <text>IMP + diphosphate = hypoxanthine + 5-phospho-alpha-D-ribose 1-diphosphate</text>
        <dbReference type="Rhea" id="RHEA:17973"/>
        <dbReference type="ChEBI" id="CHEBI:17368"/>
        <dbReference type="ChEBI" id="CHEBI:33019"/>
        <dbReference type="ChEBI" id="CHEBI:58017"/>
        <dbReference type="ChEBI" id="CHEBI:58053"/>
        <dbReference type="EC" id="2.4.2.8"/>
    </reaction>
    <physiologicalReaction direction="right-to-left" evidence="14">
        <dbReference type="Rhea" id="RHEA:17975"/>
    </physiologicalReaction>
</comment>
<sequence length="183" mass="20588">MTLSNNITLHPVISPEQIRARVGQLADSLKADLGDERPVLLGVLKGCFMFFTDLARQLDLDADIDFVRLASYGAGIESSGRVHMVKSPEVELKGRTVIIVEDIVDTGLTMRWLIDHLAQLGPKRIKVCAFIDKPERRQTPVEIDYVGFHVPEGFLVGYGLDYNEKYRNLAGVFEVRFEPSDRK</sequence>
<dbReference type="EMBL" id="CP002085">
    <property type="protein sequence ID" value="ADK84454.1"/>
    <property type="molecule type" value="Genomic_DNA"/>
</dbReference>
<dbReference type="eggNOG" id="COG0634">
    <property type="taxonomic scope" value="Bacteria"/>
</dbReference>
<keyword evidence="12 15" id="KW-0460">Magnesium</keyword>
<dbReference type="AlphaFoldDB" id="E1QIN1"/>
<dbReference type="GO" id="GO:0000287">
    <property type="term" value="F:magnesium ion binding"/>
    <property type="evidence" value="ECO:0007669"/>
    <property type="project" value="TreeGrafter"/>
</dbReference>
<dbReference type="GO" id="GO:0052657">
    <property type="term" value="F:guanine phosphoribosyltransferase activity"/>
    <property type="evidence" value="ECO:0007669"/>
    <property type="project" value="RHEA"/>
</dbReference>